<comment type="similarity">
    <text evidence="6">Belongs to the cytochrome P450 family.</text>
</comment>
<name>A0A1B7YS05_COLHI</name>
<dbReference type="AlphaFoldDB" id="A0A1B7YS05"/>
<dbReference type="Pfam" id="PF00067">
    <property type="entry name" value="p450"/>
    <property type="match status" value="1"/>
</dbReference>
<dbReference type="Proteomes" id="UP000092177">
    <property type="component" value="Chromosome 2"/>
</dbReference>
<keyword evidence="6" id="KW-0503">Monooxygenase</keyword>
<dbReference type="Gene3D" id="1.10.630.10">
    <property type="entry name" value="Cytochrome P450"/>
    <property type="match status" value="1"/>
</dbReference>
<dbReference type="InterPro" id="IPR017972">
    <property type="entry name" value="Cyt_P450_CS"/>
</dbReference>
<sequence>MFACLPAVWSWKAGFGQLCSSVSNQHQGFEWPCYPGCQRLSIPDLLSSEREITQTYLCSQSSVATPGKQTSLDKLHVVPGHGRITSVQALGSFSRRRTWFHKEHKTEINTETTVIMAWIFASQTTLSLENYWIRLLSPILIYLVAKYIWRAFLCPLANFPGPRMAGITKLYEAYHVLIKNDWLENLISLHVQYGPVVRIGPNELHFIDHKFSLEHHKRPDLLKCDNYYGILNKLLGGLVSPSDHSKRAASMRPIFSGQTFAEFAPTMDKHIESLHSRLTDAAADTEAVNLTHFLWAYTNDVMLSYVTEQDNGWLKNYDLGAVHDTTRAFSAIDLATIFRCMPPLKMMLDVFPAIRSYSPLGWLDELVASHLRPIVKSWDGENSHQGILSRIFSEIGNETCAVQESSQAIFIGNESLLSNLTFVVHHLVKNPECVKKIRAELDTLDIGTYGHRVWRDQKISGLKYLDAVCKESTRLSSPGWHRQPRQSQTPVDYHGTIIPAMTSLSFTLHLLEHDPELFPEPDTFKPERWLGYSEESKAARSHSVTFGTGTRTCLGQHIANKVLRKTVAFLVYNFNITLWNEKLDRTEGYRYLSTYPKKGHEGYMRVRLNPRFSCDS</sequence>
<organism evidence="7 8">
    <name type="scientific">Colletotrichum higginsianum (strain IMI 349063)</name>
    <name type="common">Crucifer anthracnose fungus</name>
    <dbReference type="NCBI Taxonomy" id="759273"/>
    <lineage>
        <taxon>Eukaryota</taxon>
        <taxon>Fungi</taxon>
        <taxon>Dikarya</taxon>
        <taxon>Ascomycota</taxon>
        <taxon>Pezizomycotina</taxon>
        <taxon>Sordariomycetes</taxon>
        <taxon>Hypocreomycetidae</taxon>
        <taxon>Glomerellales</taxon>
        <taxon>Glomerellaceae</taxon>
        <taxon>Colletotrichum</taxon>
        <taxon>Colletotrichum destructivum species complex</taxon>
    </lineage>
</organism>
<dbReference type="VEuPathDB" id="FungiDB:CH63R_03460"/>
<keyword evidence="8" id="KW-1185">Reference proteome</keyword>
<dbReference type="GO" id="GO:0004497">
    <property type="term" value="F:monooxygenase activity"/>
    <property type="evidence" value="ECO:0007669"/>
    <property type="project" value="UniProtKB-KW"/>
</dbReference>
<accession>A0A1B7YS05</accession>
<protein>
    <submittedName>
        <fullName evidence="7">Cytochrome P450</fullName>
    </submittedName>
</protein>
<gene>
    <name evidence="7" type="ORF">CH63R_03460</name>
</gene>
<dbReference type="PROSITE" id="PS00086">
    <property type="entry name" value="CYTOCHROME_P450"/>
    <property type="match status" value="1"/>
</dbReference>
<keyword evidence="4 5" id="KW-0408">Iron</keyword>
<dbReference type="InterPro" id="IPR036396">
    <property type="entry name" value="Cyt_P450_sf"/>
</dbReference>
<dbReference type="KEGG" id="chig:CH63R_03460"/>
<keyword evidence="3 5" id="KW-0479">Metal-binding</keyword>
<dbReference type="SUPFAM" id="SSF48264">
    <property type="entry name" value="Cytochrome P450"/>
    <property type="match status" value="1"/>
</dbReference>
<evidence type="ECO:0000256" key="2">
    <source>
        <dbReference type="ARBA" id="ARBA00022617"/>
    </source>
</evidence>
<proteinExistence type="inferred from homology"/>
<evidence type="ECO:0000256" key="4">
    <source>
        <dbReference type="ARBA" id="ARBA00023004"/>
    </source>
</evidence>
<dbReference type="OrthoDB" id="3945418at2759"/>
<evidence type="ECO:0000256" key="1">
    <source>
        <dbReference type="ARBA" id="ARBA00001971"/>
    </source>
</evidence>
<dbReference type="GO" id="GO:0005506">
    <property type="term" value="F:iron ion binding"/>
    <property type="evidence" value="ECO:0007669"/>
    <property type="project" value="InterPro"/>
</dbReference>
<comment type="caution">
    <text evidence="7">The sequence shown here is derived from an EMBL/GenBank/DDBJ whole genome shotgun (WGS) entry which is preliminary data.</text>
</comment>
<reference evidence="8" key="1">
    <citation type="journal article" date="2017" name="BMC Genomics">
        <title>Gapless genome assembly of Colletotrichum higginsianum reveals chromosome structure and association of transposable elements with secondary metabolite gene clusters.</title>
        <authorList>
            <person name="Dallery J.-F."/>
            <person name="Lapalu N."/>
            <person name="Zampounis A."/>
            <person name="Pigne S."/>
            <person name="Luyten I."/>
            <person name="Amselem J."/>
            <person name="Wittenberg A.H.J."/>
            <person name="Zhou S."/>
            <person name="de Queiroz M.V."/>
            <person name="Robin G.P."/>
            <person name="Auger A."/>
            <person name="Hainaut M."/>
            <person name="Henrissat B."/>
            <person name="Kim K.-T."/>
            <person name="Lee Y.-H."/>
            <person name="Lespinet O."/>
            <person name="Schwartz D.C."/>
            <person name="Thon M.R."/>
            <person name="O'Connell R.J."/>
        </authorList>
    </citation>
    <scope>NUCLEOTIDE SEQUENCE [LARGE SCALE GENOMIC DNA]</scope>
    <source>
        <strain evidence="8">IMI 349063</strain>
    </source>
</reference>
<dbReference type="EMBL" id="LTAN01000002">
    <property type="protein sequence ID" value="OBR14734.1"/>
    <property type="molecule type" value="Genomic_DNA"/>
</dbReference>
<feature type="binding site" description="axial binding residue" evidence="5">
    <location>
        <position position="553"/>
    </location>
    <ligand>
        <name>heme</name>
        <dbReference type="ChEBI" id="CHEBI:30413"/>
    </ligand>
    <ligandPart>
        <name>Fe</name>
        <dbReference type="ChEBI" id="CHEBI:18248"/>
    </ligandPart>
</feature>
<comment type="cofactor">
    <cofactor evidence="1 5">
        <name>heme</name>
        <dbReference type="ChEBI" id="CHEBI:30413"/>
    </cofactor>
</comment>
<dbReference type="PRINTS" id="PR00463">
    <property type="entry name" value="EP450I"/>
</dbReference>
<dbReference type="InterPro" id="IPR001128">
    <property type="entry name" value="Cyt_P450"/>
</dbReference>
<evidence type="ECO:0000256" key="3">
    <source>
        <dbReference type="ARBA" id="ARBA00022723"/>
    </source>
</evidence>
<evidence type="ECO:0000313" key="7">
    <source>
        <dbReference type="EMBL" id="OBR14734.1"/>
    </source>
</evidence>
<dbReference type="GeneID" id="28862542"/>
<dbReference type="InterPro" id="IPR002401">
    <property type="entry name" value="Cyt_P450_E_grp-I"/>
</dbReference>
<keyword evidence="2 5" id="KW-0349">Heme</keyword>
<keyword evidence="6" id="KW-0560">Oxidoreductase</keyword>
<dbReference type="InterPro" id="IPR050121">
    <property type="entry name" value="Cytochrome_P450_monoxygenase"/>
</dbReference>
<dbReference type="PANTHER" id="PTHR24305">
    <property type="entry name" value="CYTOCHROME P450"/>
    <property type="match status" value="1"/>
</dbReference>
<dbReference type="GO" id="GO:0020037">
    <property type="term" value="F:heme binding"/>
    <property type="evidence" value="ECO:0007669"/>
    <property type="project" value="InterPro"/>
</dbReference>
<evidence type="ECO:0000313" key="8">
    <source>
        <dbReference type="Proteomes" id="UP000092177"/>
    </source>
</evidence>
<dbReference type="GO" id="GO:0016705">
    <property type="term" value="F:oxidoreductase activity, acting on paired donors, with incorporation or reduction of molecular oxygen"/>
    <property type="evidence" value="ECO:0007669"/>
    <property type="project" value="InterPro"/>
</dbReference>
<dbReference type="RefSeq" id="XP_018163251.1">
    <property type="nucleotide sequence ID" value="XM_018298435.1"/>
</dbReference>
<dbReference type="PANTHER" id="PTHR24305:SF108">
    <property type="entry name" value="P450, PUTATIVE (EUROFUNG)-RELATED"/>
    <property type="match status" value="1"/>
</dbReference>
<evidence type="ECO:0000256" key="5">
    <source>
        <dbReference type="PIRSR" id="PIRSR602401-1"/>
    </source>
</evidence>
<evidence type="ECO:0000256" key="6">
    <source>
        <dbReference type="RuleBase" id="RU000461"/>
    </source>
</evidence>